<dbReference type="AlphaFoldDB" id="A0A4Y2B7M5"/>
<feature type="compositionally biased region" description="Polar residues" evidence="1">
    <location>
        <begin position="75"/>
        <end position="89"/>
    </location>
</feature>
<accession>A0A4Y2B7M5</accession>
<evidence type="ECO:0000313" key="3">
    <source>
        <dbReference type="Proteomes" id="UP000499080"/>
    </source>
</evidence>
<evidence type="ECO:0000313" key="2">
    <source>
        <dbReference type="EMBL" id="GBL88063.1"/>
    </source>
</evidence>
<feature type="region of interest" description="Disordered" evidence="1">
    <location>
        <begin position="72"/>
        <end position="99"/>
    </location>
</feature>
<sequence length="99" mass="11281">MKSRGNICGEIHNRPTSKNYPILSTKIATVVLTLRTYIRHFENQTATIQAMYNLSRRFKQQVAANVLAHVERSRSGSSQDNFHLVQQSVEKGPSTPIRR</sequence>
<proteinExistence type="predicted"/>
<evidence type="ECO:0000256" key="1">
    <source>
        <dbReference type="SAM" id="MobiDB-lite"/>
    </source>
</evidence>
<protein>
    <submittedName>
        <fullName evidence="2">Uncharacterized protein</fullName>
    </submittedName>
</protein>
<keyword evidence="3" id="KW-1185">Reference proteome</keyword>
<name>A0A4Y2B7M5_ARAVE</name>
<organism evidence="2 3">
    <name type="scientific">Araneus ventricosus</name>
    <name type="common">Orbweaver spider</name>
    <name type="synonym">Epeira ventricosa</name>
    <dbReference type="NCBI Taxonomy" id="182803"/>
    <lineage>
        <taxon>Eukaryota</taxon>
        <taxon>Metazoa</taxon>
        <taxon>Ecdysozoa</taxon>
        <taxon>Arthropoda</taxon>
        <taxon>Chelicerata</taxon>
        <taxon>Arachnida</taxon>
        <taxon>Araneae</taxon>
        <taxon>Araneomorphae</taxon>
        <taxon>Entelegynae</taxon>
        <taxon>Araneoidea</taxon>
        <taxon>Araneidae</taxon>
        <taxon>Araneus</taxon>
    </lineage>
</organism>
<gene>
    <name evidence="2" type="ORF">AVEN_133720_1</name>
</gene>
<reference evidence="2 3" key="1">
    <citation type="journal article" date="2019" name="Sci. Rep.">
        <title>Orb-weaving spider Araneus ventricosus genome elucidates the spidroin gene catalogue.</title>
        <authorList>
            <person name="Kono N."/>
            <person name="Nakamura H."/>
            <person name="Ohtoshi R."/>
            <person name="Moran D.A.P."/>
            <person name="Shinohara A."/>
            <person name="Yoshida Y."/>
            <person name="Fujiwara M."/>
            <person name="Mori M."/>
            <person name="Tomita M."/>
            <person name="Arakawa K."/>
        </authorList>
    </citation>
    <scope>NUCLEOTIDE SEQUENCE [LARGE SCALE GENOMIC DNA]</scope>
</reference>
<dbReference type="Proteomes" id="UP000499080">
    <property type="component" value="Unassembled WGS sequence"/>
</dbReference>
<comment type="caution">
    <text evidence="2">The sequence shown here is derived from an EMBL/GenBank/DDBJ whole genome shotgun (WGS) entry which is preliminary data.</text>
</comment>
<dbReference type="EMBL" id="BGPR01000057">
    <property type="protein sequence ID" value="GBL88063.1"/>
    <property type="molecule type" value="Genomic_DNA"/>
</dbReference>